<name>A0A8H3J8H1_9LECA</name>
<dbReference type="EMBL" id="CAJPDR010000805">
    <property type="protein sequence ID" value="CAF9942742.1"/>
    <property type="molecule type" value="Genomic_DNA"/>
</dbReference>
<protein>
    <submittedName>
        <fullName evidence="1">Uncharacterized protein</fullName>
    </submittedName>
</protein>
<accession>A0A8H3J8H1</accession>
<reference evidence="1" key="1">
    <citation type="submission" date="2021-03" db="EMBL/GenBank/DDBJ databases">
        <authorList>
            <person name="Tagirdzhanova G."/>
        </authorList>
    </citation>
    <scope>NUCLEOTIDE SEQUENCE</scope>
</reference>
<sequence length="75" mass="8508">MHTLDEIAEQSTQLKRMIDMDGSVLAKEISIDEEDIVQEDPFERDPDTEDFEGYTGNEVASAHNSIMIPSQFSYP</sequence>
<dbReference type="OrthoDB" id="5428971at2759"/>
<comment type="caution">
    <text evidence="1">The sequence shown here is derived from an EMBL/GenBank/DDBJ whole genome shotgun (WGS) entry which is preliminary data.</text>
</comment>
<proteinExistence type="predicted"/>
<organism evidence="1 2">
    <name type="scientific">Alectoria fallacina</name>
    <dbReference type="NCBI Taxonomy" id="1903189"/>
    <lineage>
        <taxon>Eukaryota</taxon>
        <taxon>Fungi</taxon>
        <taxon>Dikarya</taxon>
        <taxon>Ascomycota</taxon>
        <taxon>Pezizomycotina</taxon>
        <taxon>Lecanoromycetes</taxon>
        <taxon>OSLEUM clade</taxon>
        <taxon>Lecanoromycetidae</taxon>
        <taxon>Lecanorales</taxon>
        <taxon>Lecanorineae</taxon>
        <taxon>Parmeliaceae</taxon>
        <taxon>Alectoria</taxon>
    </lineage>
</organism>
<keyword evidence="2" id="KW-1185">Reference proteome</keyword>
<gene>
    <name evidence="1" type="ORF">ALECFALPRED_009994</name>
</gene>
<evidence type="ECO:0000313" key="2">
    <source>
        <dbReference type="Proteomes" id="UP000664203"/>
    </source>
</evidence>
<evidence type="ECO:0000313" key="1">
    <source>
        <dbReference type="EMBL" id="CAF9942742.1"/>
    </source>
</evidence>
<dbReference type="AlphaFoldDB" id="A0A8H3J8H1"/>
<dbReference type="Proteomes" id="UP000664203">
    <property type="component" value="Unassembled WGS sequence"/>
</dbReference>